<accession>A0ABW2ZLC6</accession>
<evidence type="ECO:0000313" key="2">
    <source>
        <dbReference type="Proteomes" id="UP001597073"/>
    </source>
</evidence>
<comment type="caution">
    <text evidence="1">The sequence shown here is derived from an EMBL/GenBank/DDBJ whole genome shotgun (WGS) entry which is preliminary data.</text>
</comment>
<evidence type="ECO:0000313" key="1">
    <source>
        <dbReference type="EMBL" id="MFD0767014.1"/>
    </source>
</evidence>
<dbReference type="Proteomes" id="UP001597073">
    <property type="component" value="Unassembled WGS sequence"/>
</dbReference>
<proteinExistence type="predicted"/>
<name>A0ABW2ZLC6_9SPHI</name>
<evidence type="ECO:0008006" key="3">
    <source>
        <dbReference type="Google" id="ProtNLM"/>
    </source>
</evidence>
<sequence length="357" mass="40919">MQPHIELFPLQETPRSRPSDAVIGFYAGPHTTNQQDRAQVIAWGEYVYWVFDFVHNGQAAIVAYNYHWEMVKRWNLQRVRYIWDIEIDAAKKTVTFFGQGGASDTVKLQELCISKKQDDSINPPPVIKILSSAQVPPTPAGLWRNGQTGNPANPGHDVPVLLWENYKYVTYIYPDNRLAFAIIAFDKDGTIVKDWEVRGARYIDQMTLDDANKQVTFTGQSGAKATVNWRDLKLDDTDPNHSSLRKYIQPRLITMPVKAITMPAGLSNKWTYGPNSHDEKNNVLVLVYNDHTYWAFDNKSNDFFICVVAYDSKGNIVKQFNVKGTRYLWSISIDNTLRTITFWGQENMNATISWDQL</sequence>
<dbReference type="EMBL" id="JBHTIA010000013">
    <property type="protein sequence ID" value="MFD0767014.1"/>
    <property type="molecule type" value="Genomic_DNA"/>
</dbReference>
<protein>
    <recommendedName>
        <fullName evidence="3">WD40 repeat domain-containing protein</fullName>
    </recommendedName>
</protein>
<organism evidence="1 2">
    <name type="scientific">Mucilaginibacter lutimaris</name>
    <dbReference type="NCBI Taxonomy" id="931629"/>
    <lineage>
        <taxon>Bacteria</taxon>
        <taxon>Pseudomonadati</taxon>
        <taxon>Bacteroidota</taxon>
        <taxon>Sphingobacteriia</taxon>
        <taxon>Sphingobacteriales</taxon>
        <taxon>Sphingobacteriaceae</taxon>
        <taxon>Mucilaginibacter</taxon>
    </lineage>
</organism>
<dbReference type="RefSeq" id="WP_377145433.1">
    <property type="nucleotide sequence ID" value="NZ_JBHTIA010000013.1"/>
</dbReference>
<reference evidence="2" key="1">
    <citation type="journal article" date="2019" name="Int. J. Syst. Evol. Microbiol.">
        <title>The Global Catalogue of Microorganisms (GCM) 10K type strain sequencing project: providing services to taxonomists for standard genome sequencing and annotation.</title>
        <authorList>
            <consortium name="The Broad Institute Genomics Platform"/>
            <consortium name="The Broad Institute Genome Sequencing Center for Infectious Disease"/>
            <person name="Wu L."/>
            <person name="Ma J."/>
        </authorList>
    </citation>
    <scope>NUCLEOTIDE SEQUENCE [LARGE SCALE GENOMIC DNA]</scope>
    <source>
        <strain evidence="2">CCUG 60742</strain>
    </source>
</reference>
<gene>
    <name evidence="1" type="ORF">ACFQZI_19305</name>
</gene>
<keyword evidence="2" id="KW-1185">Reference proteome</keyword>